<gene>
    <name evidence="2" type="ORF">CFX0092_A1578</name>
</gene>
<accession>A0A160T0X7</accession>
<dbReference type="Gene3D" id="2.30.30.40">
    <property type="entry name" value="SH3 Domains"/>
    <property type="match status" value="1"/>
</dbReference>
<dbReference type="OrthoDB" id="163531at2"/>
<evidence type="ECO:0000256" key="1">
    <source>
        <dbReference type="SAM" id="MobiDB-lite"/>
    </source>
</evidence>
<keyword evidence="3" id="KW-1185">Reference proteome</keyword>
<feature type="compositionally biased region" description="Pro residues" evidence="1">
    <location>
        <begin position="72"/>
        <end position="82"/>
    </location>
</feature>
<dbReference type="AlphaFoldDB" id="A0A160T0X7"/>
<dbReference type="EMBL" id="LN890655">
    <property type="protein sequence ID" value="CUS03456.2"/>
    <property type="molecule type" value="Genomic_DNA"/>
</dbReference>
<feature type="compositionally biased region" description="Low complexity" evidence="1">
    <location>
        <begin position="102"/>
        <end position="118"/>
    </location>
</feature>
<evidence type="ECO:0000313" key="2">
    <source>
        <dbReference type="EMBL" id="CUS03456.2"/>
    </source>
</evidence>
<dbReference type="PROSITE" id="PS51257">
    <property type="entry name" value="PROKAR_LIPOPROTEIN"/>
    <property type="match status" value="1"/>
</dbReference>
<dbReference type="KEGG" id="pbf:CFX0092_A1578"/>
<feature type="region of interest" description="Disordered" evidence="1">
    <location>
        <begin position="72"/>
        <end position="118"/>
    </location>
</feature>
<dbReference type="Proteomes" id="UP000215027">
    <property type="component" value="Chromosome I"/>
</dbReference>
<reference evidence="2" key="1">
    <citation type="submission" date="2016-01" db="EMBL/GenBank/DDBJ databases">
        <authorList>
            <person name="Mcilroy J.S."/>
            <person name="Karst M S."/>
            <person name="Albertsen M."/>
        </authorList>
    </citation>
    <scope>NUCLEOTIDE SEQUENCE</scope>
    <source>
        <strain evidence="2">Cfx-K</strain>
    </source>
</reference>
<sequence>MRRFNHSSIGRFRPLILLVFIGLLAACGGGEEPPVLVIPTVAATAAAPTLEPTADGSLPTAAATILPTATLPPPPTVAPPLPTSDGQATVAPTATPPPVPTATPATVPTATPAATVPPSTNTGGYRVAFVAANDLLNVRRRPDADAAVVAQLLPGATGIQVIDQGQAAQGGSNWLPVTTSAGDGWVNGRFLTEDVSREAFCADPAVTELLSRLQTAIAEQDGRALDALVHPDRGLRLRVSWWNEEVIIRGNNDVRQLFRDDERYNWGMTDGSGEPLRGTFNDVMLPLLERDLLAATQYRCDEGLFGPTAGLTILPEGYEAVRFFSAHRPAPAEQELDWGTWLIGIERWQGQYYLSYLVHYRWEI</sequence>
<protein>
    <recommendedName>
        <fullName evidence="4">SH3b domain-containing protein</fullName>
    </recommendedName>
</protein>
<proteinExistence type="predicted"/>
<name>A0A160T0X7_9CHLR</name>
<evidence type="ECO:0008006" key="4">
    <source>
        <dbReference type="Google" id="ProtNLM"/>
    </source>
</evidence>
<evidence type="ECO:0000313" key="3">
    <source>
        <dbReference type="Proteomes" id="UP000215027"/>
    </source>
</evidence>
<organism evidence="2 3">
    <name type="scientific">Candidatus Promineifilum breve</name>
    <dbReference type="NCBI Taxonomy" id="1806508"/>
    <lineage>
        <taxon>Bacteria</taxon>
        <taxon>Bacillati</taxon>
        <taxon>Chloroflexota</taxon>
        <taxon>Ardenticatenia</taxon>
        <taxon>Candidatus Promineifilales</taxon>
        <taxon>Candidatus Promineifilaceae</taxon>
        <taxon>Candidatus Promineifilum</taxon>
    </lineage>
</organism>
<dbReference type="RefSeq" id="WP_157912981.1">
    <property type="nucleotide sequence ID" value="NZ_LN890655.1"/>
</dbReference>